<evidence type="ECO:0000313" key="2">
    <source>
        <dbReference type="Proteomes" id="UP000215181"/>
    </source>
</evidence>
<accession>A0A235EVK0</accession>
<protein>
    <submittedName>
        <fullName evidence="1">Uncharacterized protein</fullName>
    </submittedName>
</protein>
<dbReference type="RefSeq" id="WP_094269760.1">
    <property type="nucleotide sequence ID" value="NZ_NOIH01000039.1"/>
</dbReference>
<proteinExistence type="predicted"/>
<evidence type="ECO:0000313" key="1">
    <source>
        <dbReference type="EMBL" id="OYD52455.1"/>
    </source>
</evidence>
<gene>
    <name evidence="1" type="ORF">CGK74_18020</name>
</gene>
<dbReference type="AlphaFoldDB" id="A0A235EVK0"/>
<organism evidence="1 2">
    <name type="scientific">Thauera propionica</name>
    <dbReference type="NCBI Taxonomy" id="2019431"/>
    <lineage>
        <taxon>Bacteria</taxon>
        <taxon>Pseudomonadati</taxon>
        <taxon>Pseudomonadota</taxon>
        <taxon>Betaproteobacteria</taxon>
        <taxon>Rhodocyclales</taxon>
        <taxon>Zoogloeaceae</taxon>
        <taxon>Thauera</taxon>
    </lineage>
</organism>
<keyword evidence="2" id="KW-1185">Reference proteome</keyword>
<comment type="caution">
    <text evidence="1">The sequence shown here is derived from an EMBL/GenBank/DDBJ whole genome shotgun (WGS) entry which is preliminary data.</text>
</comment>
<reference evidence="1 2" key="1">
    <citation type="submission" date="2017-07" db="EMBL/GenBank/DDBJ databases">
        <title>Thauera sp. KNDSS-Mac4 genome sequence and assembly.</title>
        <authorList>
            <person name="Mayilraj S."/>
        </authorList>
    </citation>
    <scope>NUCLEOTIDE SEQUENCE [LARGE SCALE GENOMIC DNA]</scope>
    <source>
        <strain evidence="1 2">KNDSS-Mac4</strain>
    </source>
</reference>
<sequence length="219" mass="24454">MQLNAQLDILPLVEQTTKAQRNLAYSAVQGINATAKQIQDAQREQLNKRFTLRTGRTKQFLERQAAVIKPWASVPQGRLYAEVAVGQRQNLLLSGFERGDEREPVRGKLIAQPVTGNAARPSFGAQVAKQFTFTAMRLKAQQTAGGKQFKGRAGTFTIEGVGVFLRTGKKARDVELLYAYARKQTLPRKLGWLSTGRGVADRWLSENITQAFLRSLPRR</sequence>
<name>A0A235EVK0_9RHOO</name>
<dbReference type="EMBL" id="NOIH01000039">
    <property type="protein sequence ID" value="OYD52455.1"/>
    <property type="molecule type" value="Genomic_DNA"/>
</dbReference>
<dbReference type="Proteomes" id="UP000215181">
    <property type="component" value="Unassembled WGS sequence"/>
</dbReference>